<dbReference type="PROSITE" id="PS51892">
    <property type="entry name" value="SUBTILASE"/>
    <property type="match status" value="1"/>
</dbReference>
<dbReference type="InterPro" id="IPR000209">
    <property type="entry name" value="Peptidase_S8/S53_dom"/>
</dbReference>
<evidence type="ECO:0000256" key="16">
    <source>
        <dbReference type="SAM" id="MobiDB-lite"/>
    </source>
</evidence>
<keyword evidence="6 15" id="KW-0378">Hydrolase</keyword>
<feature type="region of interest" description="Disordered" evidence="16">
    <location>
        <begin position="729"/>
        <end position="775"/>
    </location>
</feature>
<dbReference type="GO" id="GO:0004252">
    <property type="term" value="F:serine-type endopeptidase activity"/>
    <property type="evidence" value="ECO:0007669"/>
    <property type="project" value="UniProtKB-UniRule"/>
</dbReference>
<keyword evidence="7 15" id="KW-0720">Serine protease</keyword>
<keyword evidence="11" id="KW-0865">Zymogen</keyword>
<comment type="similarity">
    <text evidence="2">Belongs to the peptidase S8 family. Furin subfamily.</text>
</comment>
<keyword evidence="3 15" id="KW-0645">Protease</keyword>
<comment type="subcellular location">
    <subcellularLocation>
        <location evidence="1">Membrane</location>
    </subcellularLocation>
</comment>
<dbReference type="PANTHER" id="PTHR42884:SF14">
    <property type="entry name" value="NEUROENDOCRINE CONVERTASE 1"/>
    <property type="match status" value="1"/>
</dbReference>
<dbReference type="OrthoDB" id="300641at2759"/>
<dbReference type="Gene3D" id="2.60.120.260">
    <property type="entry name" value="Galactose-binding domain-like"/>
    <property type="match status" value="1"/>
</dbReference>
<reference evidence="20 21" key="1">
    <citation type="journal article" date="2015" name="Biotechnol. Biofuels">
        <title>Genetic basis of the highly efficient yeast Kluyveromyces marxianus: complete genome sequence and transcriptome analyses.</title>
        <authorList>
            <person name="Lertwattanasakul N."/>
            <person name="Kosaka T."/>
            <person name="Hosoyama A."/>
            <person name="Suzuki Y."/>
            <person name="Rodrussamee N."/>
            <person name="Matsutani M."/>
            <person name="Murata M."/>
            <person name="Fujimoto N."/>
            <person name="Suprayogi"/>
            <person name="Tsuchikane K."/>
            <person name="Limtong S."/>
            <person name="Fujita N."/>
            <person name="Yamada M."/>
        </authorList>
    </citation>
    <scope>NUCLEOTIDE SEQUENCE [LARGE SCALE GENOMIC DNA]</scope>
    <source>
        <strain evidence="21">DMKU3-1042 / BCC 29191 / NBRC 104275</strain>
    </source>
</reference>
<evidence type="ECO:0000256" key="12">
    <source>
        <dbReference type="ARBA" id="ARBA00023157"/>
    </source>
</evidence>
<dbReference type="Gene3D" id="3.40.50.200">
    <property type="entry name" value="Peptidase S8/S53 domain"/>
    <property type="match status" value="1"/>
</dbReference>
<accession>W0TCB3</accession>
<dbReference type="InterPro" id="IPR002884">
    <property type="entry name" value="P_dom"/>
</dbReference>
<dbReference type="GeneID" id="34717219"/>
<evidence type="ECO:0000256" key="17">
    <source>
        <dbReference type="SAM" id="Phobius"/>
    </source>
</evidence>
<keyword evidence="8" id="KW-0106">Calcium</keyword>
<evidence type="ECO:0000313" key="21">
    <source>
        <dbReference type="Proteomes" id="UP000065495"/>
    </source>
</evidence>
<dbReference type="AlphaFoldDB" id="W0TCB3"/>
<dbReference type="SUPFAM" id="SSF52743">
    <property type="entry name" value="Subtilisin-like"/>
    <property type="match status" value="1"/>
</dbReference>
<evidence type="ECO:0000256" key="1">
    <source>
        <dbReference type="ARBA" id="ARBA00004370"/>
    </source>
</evidence>
<protein>
    <submittedName>
        <fullName evidence="20">KEX1 protease</fullName>
    </submittedName>
</protein>
<evidence type="ECO:0000256" key="13">
    <source>
        <dbReference type="ARBA" id="ARBA00023180"/>
    </source>
</evidence>
<dbReference type="GO" id="GO:0007323">
    <property type="term" value="P:peptide pheromone maturation"/>
    <property type="evidence" value="ECO:0007669"/>
    <property type="project" value="UniProtKB-ARBA"/>
</dbReference>
<dbReference type="FunFam" id="2.60.120.260:FF:000026">
    <property type="entry name" value="proprotein convertase subtilisin/kexin type 7"/>
    <property type="match status" value="1"/>
</dbReference>
<feature type="active site" description="Charge relay system" evidence="14 15">
    <location>
        <position position="160"/>
    </location>
</feature>
<evidence type="ECO:0000256" key="3">
    <source>
        <dbReference type="ARBA" id="ARBA00022670"/>
    </source>
</evidence>
<dbReference type="InterPro" id="IPR034182">
    <property type="entry name" value="Kexin/furin"/>
</dbReference>
<dbReference type="Pfam" id="PF01483">
    <property type="entry name" value="P_proprotein"/>
    <property type="match status" value="1"/>
</dbReference>
<evidence type="ECO:0000256" key="11">
    <source>
        <dbReference type="ARBA" id="ARBA00023145"/>
    </source>
</evidence>
<dbReference type="PANTHER" id="PTHR42884">
    <property type="entry name" value="PROPROTEIN CONVERTASE SUBTILISIN/KEXIN-RELATED"/>
    <property type="match status" value="1"/>
</dbReference>
<dbReference type="InterPro" id="IPR023827">
    <property type="entry name" value="Peptidase_S8_Asp-AS"/>
</dbReference>
<evidence type="ECO:0000256" key="8">
    <source>
        <dbReference type="ARBA" id="ARBA00022837"/>
    </source>
</evidence>
<dbReference type="RefSeq" id="XP_022677077.1">
    <property type="nucleotide sequence ID" value="XM_022820633.1"/>
</dbReference>
<dbReference type="PROSITE" id="PS00137">
    <property type="entry name" value="SUBTILASE_HIS"/>
    <property type="match status" value="1"/>
</dbReference>
<keyword evidence="5 18" id="KW-0732">Signal</keyword>
<dbReference type="FunFam" id="3.40.50.200:FF:000005">
    <property type="entry name" value="Proprotein convertase subtilisin/kexin type 7"/>
    <property type="match status" value="1"/>
</dbReference>
<dbReference type="PROSITE" id="PS51829">
    <property type="entry name" value="P_HOMO_B"/>
    <property type="match status" value="1"/>
</dbReference>
<dbReference type="CDD" id="cd04059">
    <property type="entry name" value="Peptidases_S8_Protein_convertases_Kexins_Furin-like"/>
    <property type="match status" value="1"/>
</dbReference>
<gene>
    <name evidence="20" type="primary">KEX1</name>
    <name evidence="20" type="ORF">KLMA_50628</name>
</gene>
<evidence type="ECO:0000256" key="15">
    <source>
        <dbReference type="PROSITE-ProRule" id="PRU01240"/>
    </source>
</evidence>
<dbReference type="PROSITE" id="PS00136">
    <property type="entry name" value="SUBTILASE_ASP"/>
    <property type="match status" value="1"/>
</dbReference>
<evidence type="ECO:0000256" key="7">
    <source>
        <dbReference type="ARBA" id="ARBA00022825"/>
    </source>
</evidence>
<evidence type="ECO:0000256" key="2">
    <source>
        <dbReference type="ARBA" id="ARBA00005325"/>
    </source>
</evidence>
<dbReference type="Proteomes" id="UP000065495">
    <property type="component" value="Chromosome 5"/>
</dbReference>
<keyword evidence="4 17" id="KW-0812">Transmembrane</keyword>
<dbReference type="EMBL" id="AP012217">
    <property type="protein sequence ID" value="BAO41282.1"/>
    <property type="molecule type" value="Genomic_DNA"/>
</dbReference>
<dbReference type="VEuPathDB" id="FungiDB:KLMA_50628"/>
<dbReference type="GO" id="GO:0005802">
    <property type="term" value="C:trans-Golgi network"/>
    <property type="evidence" value="ECO:0007669"/>
    <property type="project" value="TreeGrafter"/>
</dbReference>
<dbReference type="InterPro" id="IPR022398">
    <property type="entry name" value="Peptidase_S8_His-AS"/>
</dbReference>
<dbReference type="InterPro" id="IPR036852">
    <property type="entry name" value="Peptidase_S8/S53_dom_sf"/>
</dbReference>
<dbReference type="InterPro" id="IPR008979">
    <property type="entry name" value="Galactose-bd-like_sf"/>
</dbReference>
<feature type="chain" id="PRO_5004796960" evidence="18">
    <location>
        <begin position="18"/>
        <end position="775"/>
    </location>
</feature>
<evidence type="ECO:0000256" key="6">
    <source>
        <dbReference type="ARBA" id="ARBA00022801"/>
    </source>
</evidence>
<proteinExistence type="inferred from homology"/>
<evidence type="ECO:0000256" key="18">
    <source>
        <dbReference type="SAM" id="SignalP"/>
    </source>
</evidence>
<dbReference type="SUPFAM" id="SSF49785">
    <property type="entry name" value="Galactose-binding domain-like"/>
    <property type="match status" value="1"/>
</dbReference>
<dbReference type="InterPro" id="IPR015500">
    <property type="entry name" value="Peptidase_S8_subtilisin-rel"/>
</dbReference>
<feature type="signal peptide" evidence="18">
    <location>
        <begin position="1"/>
        <end position="17"/>
    </location>
</feature>
<keyword evidence="12" id="KW-1015">Disulfide bond</keyword>
<evidence type="ECO:0000256" key="9">
    <source>
        <dbReference type="ARBA" id="ARBA00022989"/>
    </source>
</evidence>
<feature type="transmembrane region" description="Helical" evidence="17">
    <location>
        <begin position="655"/>
        <end position="677"/>
    </location>
</feature>
<evidence type="ECO:0000313" key="20">
    <source>
        <dbReference type="EMBL" id="BAO41282.1"/>
    </source>
</evidence>
<dbReference type="PRINTS" id="PR00723">
    <property type="entry name" value="SUBTILISIN"/>
</dbReference>
<dbReference type="PROSITE" id="PS00138">
    <property type="entry name" value="SUBTILASE_SER"/>
    <property type="match status" value="1"/>
</dbReference>
<feature type="active site" description="Charge relay system" evidence="14 15">
    <location>
        <position position="369"/>
    </location>
</feature>
<dbReference type="GO" id="GO:0016485">
    <property type="term" value="P:protein processing"/>
    <property type="evidence" value="ECO:0007669"/>
    <property type="project" value="TreeGrafter"/>
</dbReference>
<sequence>MQRLLILLFGLMYHIRAMHVPEKNHTSKQYFAIESLKDVETLLSIHTDWRFEHNVRGLSNHYVFSKPIQNIGKRATIETDPSVVISFHDLPPIQLEKRLPIGDSSMEMIEEARKNFMIDDPLFDEQWHLINSNYLGNDVNVTGLWKENITGNGVVAALVDDGLDFENPDLKENFCAEGSWDFNDNNPLPKPRLKDDYHGTRCAGEIAAIRNDVCGVGVAFNAKVSGIRILSGQITAEDEAAALVHALDVNDIYSCSWGPSDDGRTMQAPDDLVKKALIKGVTEGRDSKGALYVFASGNGGNFGDNCNFDGYTNSIFSITVGAIDWKGLHPPYSESCSAVMVVTYSSGSGNSIKTTDLDQKCASTHGGTSAAAPLAAGIYTLVLEANPNLTWRDVQYLSILSSEEINLHEGNWQMTAMGKRYSHTYGFGKLDAYKIVDMARNWKNVNPQGWFFLPRVTVNQSSNKSEETIESEVNITEKDMKENNLKHIEHVRVTVDISAPCRGHILIDLVSPDNVVSTLATPRRLDKDPSGFKNWTFMSVAHWGSKANGNWKLRVRSTEDDELVTLHSWRMKIFGETIDGAEAKAYTFEDEKENEYPSNIDSSTTETTTATYSSSASTMSSYSSISGSADVVSSTPLPDEGTHGPNKLSNPEKAVHLYIGIFIVGGLILVIYYLFFLKSRRTIRRSRAEAYEFDIIDTDSEYDSSINRTESISGDTNDATLENFDFGIDDDDDDGNFSNSQEDLRNPFTNASTDSHSDSADHTTGLLHSNDKEPK</sequence>
<dbReference type="KEGG" id="kmx:KLMA_50628"/>
<evidence type="ECO:0000256" key="14">
    <source>
        <dbReference type="PIRSR" id="PIRSR615500-1"/>
    </source>
</evidence>
<evidence type="ECO:0000256" key="10">
    <source>
        <dbReference type="ARBA" id="ARBA00023136"/>
    </source>
</evidence>
<keyword evidence="10 17" id="KW-0472">Membrane</keyword>
<name>W0TCB3_KLUMD</name>
<evidence type="ECO:0000259" key="19">
    <source>
        <dbReference type="PROSITE" id="PS51829"/>
    </source>
</evidence>
<dbReference type="Pfam" id="PF00082">
    <property type="entry name" value="Peptidase_S8"/>
    <property type="match status" value="1"/>
</dbReference>
<evidence type="ECO:0000256" key="4">
    <source>
        <dbReference type="ARBA" id="ARBA00022692"/>
    </source>
</evidence>
<feature type="domain" description="P/Homo B" evidence="19">
    <location>
        <begin position="445"/>
        <end position="579"/>
    </location>
</feature>
<keyword evidence="13" id="KW-0325">Glycoprotein</keyword>
<evidence type="ECO:0000256" key="5">
    <source>
        <dbReference type="ARBA" id="ARBA00022729"/>
    </source>
</evidence>
<organism evidence="20 21">
    <name type="scientific">Kluyveromyces marxianus (strain DMKU3-1042 / BCC 29191 / NBRC 104275)</name>
    <name type="common">Yeast</name>
    <name type="synonym">Candida kefyr</name>
    <dbReference type="NCBI Taxonomy" id="1003335"/>
    <lineage>
        <taxon>Eukaryota</taxon>
        <taxon>Fungi</taxon>
        <taxon>Dikarya</taxon>
        <taxon>Ascomycota</taxon>
        <taxon>Saccharomycotina</taxon>
        <taxon>Saccharomycetes</taxon>
        <taxon>Saccharomycetales</taxon>
        <taxon>Saccharomycetaceae</taxon>
        <taxon>Kluyveromyces</taxon>
    </lineage>
</organism>
<keyword evidence="9 17" id="KW-1133">Transmembrane helix</keyword>
<feature type="active site" description="Charge relay system" evidence="14 15">
    <location>
        <position position="198"/>
    </location>
</feature>
<dbReference type="InterPro" id="IPR023828">
    <property type="entry name" value="Peptidase_S8_Ser-AS"/>
</dbReference>
<dbReference type="GO" id="GO:0000139">
    <property type="term" value="C:Golgi membrane"/>
    <property type="evidence" value="ECO:0007669"/>
    <property type="project" value="TreeGrafter"/>
</dbReference>